<accession>A0A179HS63</accession>
<evidence type="ECO:0000256" key="1">
    <source>
        <dbReference type="SAM" id="MobiDB-lite"/>
    </source>
</evidence>
<protein>
    <submittedName>
        <fullName evidence="2">Uncharacterized protein</fullName>
    </submittedName>
</protein>
<evidence type="ECO:0000313" key="2">
    <source>
        <dbReference type="EMBL" id="OAQ92712.1"/>
    </source>
</evidence>
<evidence type="ECO:0000313" key="3">
    <source>
        <dbReference type="Proteomes" id="UP000078340"/>
    </source>
</evidence>
<dbReference type="Proteomes" id="UP000078340">
    <property type="component" value="Unassembled WGS sequence"/>
</dbReference>
<feature type="region of interest" description="Disordered" evidence="1">
    <location>
        <begin position="110"/>
        <end position="129"/>
    </location>
</feature>
<comment type="caution">
    <text evidence="2">The sequence shown here is derived from an EMBL/GenBank/DDBJ whole genome shotgun (WGS) entry which is preliminary data.</text>
</comment>
<feature type="region of interest" description="Disordered" evidence="1">
    <location>
        <begin position="178"/>
        <end position="210"/>
    </location>
</feature>
<gene>
    <name evidence="2" type="ORF">VFPFJ_01873</name>
</gene>
<dbReference type="AlphaFoldDB" id="A0A179HS63"/>
<organism evidence="2 3">
    <name type="scientific">Purpureocillium lilacinum</name>
    <name type="common">Paecilomyces lilacinus</name>
    <dbReference type="NCBI Taxonomy" id="33203"/>
    <lineage>
        <taxon>Eukaryota</taxon>
        <taxon>Fungi</taxon>
        <taxon>Dikarya</taxon>
        <taxon>Ascomycota</taxon>
        <taxon>Pezizomycotina</taxon>
        <taxon>Sordariomycetes</taxon>
        <taxon>Hypocreomycetidae</taxon>
        <taxon>Hypocreales</taxon>
        <taxon>Ophiocordycipitaceae</taxon>
        <taxon>Purpureocillium</taxon>
    </lineage>
</organism>
<proteinExistence type="predicted"/>
<dbReference type="EMBL" id="LSBI01000002">
    <property type="protein sequence ID" value="OAQ92712.1"/>
    <property type="molecule type" value="Genomic_DNA"/>
</dbReference>
<sequence length="310" mass="34910">MTLMRLWRQCAVPCCAVHAQDGLVDVGLPSEKGLGSGGQSRSLCPWSRGHCRAGLCDLGSRPHAPVRHGTVRSRIRRGIHPSSIHPGRLHACSSSSPRLARLRPVQFRRPLTHATSETRPGSRRRGLGLAVPRDCTSHKSRAFWPDCAASSRVGKQTNGQAHTSRTVRRDRTVDFSMAKNTRPAPRPGWRSRSPSACRRDRVPPRRARAAHCTVERPRQWTSSPRQRPMLLLLLRCCWSVNGRFSPLRRLVSSRLQLHLCCCELLLRAGARHHHHRIGRRAPSPPRPMASASTAHPRSASWLWARRRHWP</sequence>
<reference evidence="2 3" key="1">
    <citation type="submission" date="2016-02" db="EMBL/GenBank/DDBJ databases">
        <title>Biosynthesis of antibiotic leucinostatins and their inhibition on Phytophthora in bio-control Purpureocillium lilacinum.</title>
        <authorList>
            <person name="Wang G."/>
            <person name="Liu Z."/>
            <person name="Lin R."/>
            <person name="Li E."/>
            <person name="Mao Z."/>
            <person name="Ling J."/>
            <person name="Yin W."/>
            <person name="Xie B."/>
        </authorList>
    </citation>
    <scope>NUCLEOTIDE SEQUENCE [LARGE SCALE GENOMIC DNA]</scope>
    <source>
        <strain evidence="2">PLFJ-1</strain>
    </source>
</reference>
<feature type="region of interest" description="Disordered" evidence="1">
    <location>
        <begin position="274"/>
        <end position="299"/>
    </location>
</feature>
<name>A0A179HS63_PURLI</name>